<comment type="similarity">
    <text evidence="1">Belongs to the CWF19 family.</text>
</comment>
<accession>A0A833RBG5</accession>
<reference evidence="4" key="1">
    <citation type="submission" date="2019-11" db="EMBL/GenBank/DDBJ databases">
        <title>The nuclear and mitochondrial genomes of Frieseomelitta varia - a highly eusocial stingless bee (Meliponini) with a permanently sterile worker caste.</title>
        <authorList>
            <person name="Freitas F.C.P."/>
            <person name="Lourenco A.P."/>
            <person name="Nunes F.M.F."/>
            <person name="Paschoal A.R."/>
            <person name="Abreu F.C.P."/>
            <person name="Barbin F.O."/>
            <person name="Bataglia L."/>
            <person name="Cardoso-Junior C.A.M."/>
            <person name="Cervoni M.S."/>
            <person name="Silva S.R."/>
            <person name="Dalarmi F."/>
            <person name="Del Lama M.A."/>
            <person name="Depintor T.S."/>
            <person name="Ferreira K.M."/>
            <person name="Goria P.S."/>
            <person name="Jaskot M.C."/>
            <person name="Lago D.C."/>
            <person name="Luna-Lucena D."/>
            <person name="Moda L.M."/>
            <person name="Nascimento L."/>
            <person name="Pedrino M."/>
            <person name="Rabico F.O."/>
            <person name="Sanches F.C."/>
            <person name="Santos D.E."/>
            <person name="Santos C.G."/>
            <person name="Vieira J."/>
            <person name="Lopes T.F."/>
            <person name="Barchuk A.R."/>
            <person name="Hartfelder K."/>
            <person name="Simoes Z.L.P."/>
            <person name="Bitondi M.M.G."/>
            <person name="Pinheiro D.G."/>
        </authorList>
    </citation>
    <scope>NUCLEOTIDE SEQUENCE</scope>
    <source>
        <strain evidence="4">USP_RPSP 00005682</strain>
        <tissue evidence="4">Whole individual</tissue>
    </source>
</reference>
<dbReference type="Proteomes" id="UP000655588">
    <property type="component" value="Unassembled WGS sequence"/>
</dbReference>
<dbReference type="EMBL" id="WNWW01001022">
    <property type="protein sequence ID" value="KAF3419949.1"/>
    <property type="molecule type" value="Genomic_DNA"/>
</dbReference>
<keyword evidence="5" id="KW-1185">Reference proteome</keyword>
<evidence type="ECO:0000313" key="4">
    <source>
        <dbReference type="EMBL" id="KAF3419949.1"/>
    </source>
</evidence>
<name>A0A833RBG5_9HYME</name>
<dbReference type="GO" id="GO:0071014">
    <property type="term" value="C:post-mRNA release spliceosomal complex"/>
    <property type="evidence" value="ECO:0007669"/>
    <property type="project" value="TreeGrafter"/>
</dbReference>
<evidence type="ECO:0000259" key="3">
    <source>
        <dbReference type="Pfam" id="PF04677"/>
    </source>
</evidence>
<feature type="domain" description="Cwf19-like protein C-terminal" evidence="2">
    <location>
        <begin position="358"/>
        <end position="450"/>
    </location>
</feature>
<dbReference type="GO" id="GO:0000398">
    <property type="term" value="P:mRNA splicing, via spliceosome"/>
    <property type="evidence" value="ECO:0007669"/>
    <property type="project" value="TreeGrafter"/>
</dbReference>
<dbReference type="Pfam" id="PF04677">
    <property type="entry name" value="CwfJ_C_1"/>
    <property type="match status" value="1"/>
</dbReference>
<dbReference type="PANTHER" id="PTHR12072:SF5">
    <property type="entry name" value="CWF19-LIKE PROTEIN 2"/>
    <property type="match status" value="1"/>
</dbReference>
<comment type="caution">
    <text evidence="4">The sequence shown here is derived from an EMBL/GenBank/DDBJ whole genome shotgun (WGS) entry which is preliminary data.</text>
</comment>
<dbReference type="Pfam" id="PF04676">
    <property type="entry name" value="CwfJ_C_2"/>
    <property type="match status" value="1"/>
</dbReference>
<dbReference type="InterPro" id="IPR006768">
    <property type="entry name" value="Cwf19-like_C_dom-1"/>
</dbReference>
<proteinExistence type="inferred from homology"/>
<feature type="domain" description="Cwf19-like C-terminal" evidence="3">
    <location>
        <begin position="226"/>
        <end position="349"/>
    </location>
</feature>
<evidence type="ECO:0008006" key="6">
    <source>
        <dbReference type="Google" id="ProtNLM"/>
    </source>
</evidence>
<organism evidence="4 5">
    <name type="scientific">Frieseomelitta varia</name>
    <dbReference type="NCBI Taxonomy" id="561572"/>
    <lineage>
        <taxon>Eukaryota</taxon>
        <taxon>Metazoa</taxon>
        <taxon>Ecdysozoa</taxon>
        <taxon>Arthropoda</taxon>
        <taxon>Hexapoda</taxon>
        <taxon>Insecta</taxon>
        <taxon>Pterygota</taxon>
        <taxon>Neoptera</taxon>
        <taxon>Endopterygota</taxon>
        <taxon>Hymenoptera</taxon>
        <taxon>Apocrita</taxon>
        <taxon>Aculeata</taxon>
        <taxon>Apoidea</taxon>
        <taxon>Anthophila</taxon>
        <taxon>Apidae</taxon>
        <taxon>Frieseomelitta</taxon>
    </lineage>
</organism>
<sequence length="456" mass="53247">MTCTKHFTYSVKNRQNIFIPIICKRRNVCAAKSTRMLSLLHTRVGRRARRVSSNDANNAELGETKHLTEAEMNKLGAKIVKAEIMGDTKLANELKIQLKNAREAAKNVETSNTREVQDVILTQTDSKGIARPLEPRVQITKSLQNKRKNAETYVSGKKVRHYLDDDKYSLENLFHKEKGRSTNEDDAAFVKAASKNGDMDEMFEQQITNVKLNTKQNERDRSHAIKEHKRLSKCLDDCHWCIDSKYMLKHMIIAMDSDICLSLPHYTSLTSGHCIITPTHHVACQLQLDENISVKLKMFKEALYKMFTDQNLYPVFYEIYKRRHKFSHMQLECVPLKKKVGELAPIYFKKAIMECETEWSMNKKVINLEHKDVRKAIPNGLSYFMVEFERNKGYAHVIEDEKMFPTNFAQEIIGGMLDLNRDIWRKPRKENFDQQREKVLKFSEIWKKYESEINKS</sequence>
<gene>
    <name evidence="4" type="ORF">E2986_02910</name>
</gene>
<dbReference type="AlphaFoldDB" id="A0A833RBG5"/>
<evidence type="ECO:0000259" key="2">
    <source>
        <dbReference type="Pfam" id="PF04676"/>
    </source>
</evidence>
<protein>
    <recommendedName>
        <fullName evidence="6">CWF19-like protein 2</fullName>
    </recommendedName>
</protein>
<dbReference type="PANTHER" id="PTHR12072">
    <property type="entry name" value="CWF19, CELL CYCLE CONTROL PROTEIN"/>
    <property type="match status" value="1"/>
</dbReference>
<dbReference type="InterPro" id="IPR006767">
    <property type="entry name" value="Cwf19-like_C_dom-2"/>
</dbReference>
<evidence type="ECO:0000313" key="5">
    <source>
        <dbReference type="Proteomes" id="UP000655588"/>
    </source>
</evidence>
<dbReference type="InterPro" id="IPR040194">
    <property type="entry name" value="Cwf19-like"/>
</dbReference>
<evidence type="ECO:0000256" key="1">
    <source>
        <dbReference type="ARBA" id="ARBA00006795"/>
    </source>
</evidence>